<evidence type="ECO:0000313" key="16">
    <source>
        <dbReference type="Proteomes" id="UP000521943"/>
    </source>
</evidence>
<dbReference type="GO" id="GO:0008270">
    <property type="term" value="F:zinc ion binding"/>
    <property type="evidence" value="ECO:0007669"/>
    <property type="project" value="InterPro"/>
</dbReference>
<dbReference type="Pfam" id="PF07504">
    <property type="entry name" value="FTP"/>
    <property type="match status" value="1"/>
</dbReference>
<keyword evidence="10 13" id="KW-0865">Zymogen</keyword>
<comment type="cofactor">
    <cofactor evidence="12">
        <name>Zn(2+)</name>
        <dbReference type="ChEBI" id="CHEBI:29105"/>
    </cofactor>
    <text evidence="12">Binds 1 zinc ion per subunit.</text>
</comment>
<reference evidence="15 16" key="1">
    <citation type="submission" date="2020-07" db="EMBL/GenBank/DDBJ databases">
        <title>Comparative genomics of pyrophilous fungi reveals a link between fire events and developmental genes.</title>
        <authorList>
            <consortium name="DOE Joint Genome Institute"/>
            <person name="Steindorff A.S."/>
            <person name="Carver A."/>
            <person name="Calhoun S."/>
            <person name="Stillman K."/>
            <person name="Liu H."/>
            <person name="Lipzen A."/>
            <person name="Pangilinan J."/>
            <person name="Labutti K."/>
            <person name="Bruns T.D."/>
            <person name="Grigoriev I.V."/>
        </authorList>
    </citation>
    <scope>NUCLEOTIDE SEQUENCE [LARGE SCALE GENOMIC DNA]</scope>
    <source>
        <strain evidence="15 16">CBS 144469</strain>
    </source>
</reference>
<evidence type="ECO:0000256" key="4">
    <source>
        <dbReference type="ARBA" id="ARBA00022670"/>
    </source>
</evidence>
<evidence type="ECO:0000256" key="13">
    <source>
        <dbReference type="RuleBase" id="RU364017"/>
    </source>
</evidence>
<dbReference type="AlphaFoldDB" id="A0A8H6HMN7"/>
<dbReference type="EC" id="3.4.24.-" evidence="13"/>
<keyword evidence="8 12" id="KW-0862">Zinc</keyword>
<feature type="binding site" evidence="12">
    <location>
        <position position="436"/>
    </location>
    <ligand>
        <name>Zn(2+)</name>
        <dbReference type="ChEBI" id="CHEBI:29105"/>
        <note>catalytic</note>
    </ligand>
</feature>
<dbReference type="InterPro" id="IPR027268">
    <property type="entry name" value="Peptidase_M4/M1_CTD_sf"/>
</dbReference>
<evidence type="ECO:0000256" key="9">
    <source>
        <dbReference type="ARBA" id="ARBA00023049"/>
    </source>
</evidence>
<evidence type="ECO:0000256" key="11">
    <source>
        <dbReference type="PIRSR" id="PIRSR601842-1"/>
    </source>
</evidence>
<evidence type="ECO:0000256" key="2">
    <source>
        <dbReference type="ARBA" id="ARBA00006006"/>
    </source>
</evidence>
<feature type="binding site" evidence="12">
    <location>
        <position position="432"/>
    </location>
    <ligand>
        <name>Zn(2+)</name>
        <dbReference type="ChEBI" id="CHEBI:29105"/>
        <note>catalytic</note>
    </ligand>
</feature>
<keyword evidence="7 13" id="KW-0378">Hydrolase</keyword>
<feature type="signal peptide" evidence="13">
    <location>
        <begin position="1"/>
        <end position="23"/>
    </location>
</feature>
<protein>
    <recommendedName>
        <fullName evidence="13">Extracellular metalloproteinase</fullName>
        <ecNumber evidence="13">3.4.24.-</ecNumber>
    </recommendedName>
    <alternativeName>
        <fullName evidence="13">Fungalysin</fullName>
    </alternativeName>
</protein>
<evidence type="ECO:0000256" key="3">
    <source>
        <dbReference type="ARBA" id="ARBA00022525"/>
    </source>
</evidence>
<evidence type="ECO:0000256" key="6">
    <source>
        <dbReference type="ARBA" id="ARBA00022729"/>
    </source>
</evidence>
<dbReference type="Gene3D" id="3.10.170.10">
    <property type="match status" value="1"/>
</dbReference>
<evidence type="ECO:0000313" key="15">
    <source>
        <dbReference type="EMBL" id="KAF6749245.1"/>
    </source>
</evidence>
<keyword evidence="5 12" id="KW-0479">Metal-binding</keyword>
<feature type="binding site" evidence="12">
    <location>
        <position position="243"/>
    </location>
    <ligand>
        <name>Zn(2+)</name>
        <dbReference type="ChEBI" id="CHEBI:29105"/>
        <note>catalytic</note>
    </ligand>
</feature>
<keyword evidence="9 13" id="KW-0482">Metalloprotease</keyword>
<dbReference type="OrthoDB" id="3227768at2759"/>
<evidence type="ECO:0000256" key="7">
    <source>
        <dbReference type="ARBA" id="ARBA00022801"/>
    </source>
</evidence>
<feature type="chain" id="PRO_5034803296" description="Extracellular metalloproteinase" evidence="13">
    <location>
        <begin position="24"/>
        <end position="625"/>
    </location>
</feature>
<evidence type="ECO:0000256" key="10">
    <source>
        <dbReference type="ARBA" id="ARBA00023145"/>
    </source>
</evidence>
<dbReference type="PRINTS" id="PR00999">
    <property type="entry name" value="FUNGALYSIN"/>
</dbReference>
<evidence type="ECO:0000256" key="8">
    <source>
        <dbReference type="ARBA" id="ARBA00022833"/>
    </source>
</evidence>
<keyword evidence="4 13" id="KW-0645">Protease</keyword>
<comment type="caution">
    <text evidence="15">The sequence shown here is derived from an EMBL/GenBank/DDBJ whole genome shotgun (WGS) entry which is preliminary data.</text>
</comment>
<feature type="domain" description="FTP" evidence="14">
    <location>
        <begin position="116"/>
        <end position="159"/>
    </location>
</feature>
<dbReference type="Gene3D" id="1.10.390.10">
    <property type="entry name" value="Neutral Protease Domain 2"/>
    <property type="match status" value="1"/>
</dbReference>
<dbReference type="PANTHER" id="PTHR33478">
    <property type="entry name" value="EXTRACELLULAR METALLOPROTEINASE MEP"/>
    <property type="match status" value="1"/>
</dbReference>
<evidence type="ECO:0000256" key="1">
    <source>
        <dbReference type="ARBA" id="ARBA00004613"/>
    </source>
</evidence>
<keyword evidence="3 13" id="KW-0964">Secreted</keyword>
<dbReference type="InterPro" id="IPR050371">
    <property type="entry name" value="Fungal_virulence_M36"/>
</dbReference>
<organism evidence="15 16">
    <name type="scientific">Ephemerocybe angulata</name>
    <dbReference type="NCBI Taxonomy" id="980116"/>
    <lineage>
        <taxon>Eukaryota</taxon>
        <taxon>Fungi</taxon>
        <taxon>Dikarya</taxon>
        <taxon>Basidiomycota</taxon>
        <taxon>Agaricomycotina</taxon>
        <taxon>Agaricomycetes</taxon>
        <taxon>Agaricomycetidae</taxon>
        <taxon>Agaricales</taxon>
        <taxon>Agaricineae</taxon>
        <taxon>Psathyrellaceae</taxon>
        <taxon>Ephemerocybe</taxon>
    </lineage>
</organism>
<gene>
    <name evidence="15" type="ORF">DFP72DRAFT_970579</name>
</gene>
<keyword evidence="6 13" id="KW-0732">Signal</keyword>
<dbReference type="SUPFAM" id="SSF55486">
    <property type="entry name" value="Metalloproteases ('zincins'), catalytic domain"/>
    <property type="match status" value="1"/>
</dbReference>
<dbReference type="EMBL" id="JACGCI010000064">
    <property type="protein sequence ID" value="KAF6749245.1"/>
    <property type="molecule type" value="Genomic_DNA"/>
</dbReference>
<dbReference type="Pfam" id="PF02128">
    <property type="entry name" value="Peptidase_M36"/>
    <property type="match status" value="1"/>
</dbReference>
<dbReference type="PANTHER" id="PTHR33478:SF1">
    <property type="entry name" value="EXTRACELLULAR METALLOPROTEINASE MEP"/>
    <property type="match status" value="1"/>
</dbReference>
<dbReference type="InterPro" id="IPR011096">
    <property type="entry name" value="FTP_domain"/>
</dbReference>
<dbReference type="GO" id="GO:0004222">
    <property type="term" value="F:metalloendopeptidase activity"/>
    <property type="evidence" value="ECO:0007669"/>
    <property type="project" value="InterPro"/>
</dbReference>
<dbReference type="CDD" id="cd09596">
    <property type="entry name" value="M36"/>
    <property type="match status" value="1"/>
</dbReference>
<feature type="binding site" evidence="12">
    <location>
        <position position="461"/>
    </location>
    <ligand>
        <name>Zn(2+)</name>
        <dbReference type="ChEBI" id="CHEBI:29105"/>
        <note>catalytic</note>
    </ligand>
</feature>
<dbReference type="GO" id="GO:0005615">
    <property type="term" value="C:extracellular space"/>
    <property type="evidence" value="ECO:0007669"/>
    <property type="project" value="InterPro"/>
</dbReference>
<dbReference type="InterPro" id="IPR001842">
    <property type="entry name" value="Peptidase_M36"/>
</dbReference>
<keyword evidence="16" id="KW-1185">Reference proteome</keyword>
<dbReference type="Proteomes" id="UP000521943">
    <property type="component" value="Unassembled WGS sequence"/>
</dbReference>
<accession>A0A8H6HMN7</accession>
<feature type="active site" evidence="11">
    <location>
        <position position="433"/>
    </location>
</feature>
<proteinExistence type="inferred from homology"/>
<sequence>MAPIRGLLTTVLVALALSSQAIAHSSHGASHNHVARADTTVASDPSSYGTHHRRTVGRRGLQIESFNPPSTFQTFGLEGEESPVLTKRAPGGLGDAARAFVASALKLDDKAVQFRSGYTSDDGIEHAYVRQSHNDIPFANAVANVAFKNNKAVAFGSSFVKPTKIADSKPTVDLHDVVPKIEKQLDGTYNNHPISLEYLALPDGSAALVHVIQIQNQDVNSWYEAFVDAHSGELLSITDFTAEAAYRVLPIQKKDIREGLELLKNPQDSLASPKGWHWYQNKNTTITSGNNVISYRYKEDLSLTGGLLGTGPTGQSASGQVFDYAYNPQEAPSSSINANAARTNAFYIINSVHDFAYRYGFTERAFNFQAENYQGGGAAGDRVKISVQDASGTDNANFATPPDGQSGQCRMYIFTSTLPNRDGSMENDIVVHEMTHGITNRMTGGGTARCLQTLESGGMGEGWSDAMAEWTEQKSNIGDYVLGDYVTNKKGGIRHYPYSRSQKINPLTYASLASLKEVHDIGEVWANMLHNVLAALVDTYGWSATAMTNPQGTQGNVVYLHLFLDALALQPCNPTFVQARNAWIQADYNRYRGAHACTVWRAFASRGLGFYANNYVNDFSVPAGC</sequence>
<evidence type="ECO:0000259" key="14">
    <source>
        <dbReference type="Pfam" id="PF07504"/>
    </source>
</evidence>
<comment type="similarity">
    <text evidence="2 13">Belongs to the peptidase M36 family.</text>
</comment>
<name>A0A8H6HMN7_9AGAR</name>
<dbReference type="GO" id="GO:0006508">
    <property type="term" value="P:proteolysis"/>
    <property type="evidence" value="ECO:0007669"/>
    <property type="project" value="UniProtKB-KW"/>
</dbReference>
<comment type="subcellular location">
    <subcellularLocation>
        <location evidence="1 13">Secreted</location>
    </subcellularLocation>
</comment>
<evidence type="ECO:0000256" key="5">
    <source>
        <dbReference type="ARBA" id="ARBA00022723"/>
    </source>
</evidence>
<evidence type="ECO:0000256" key="12">
    <source>
        <dbReference type="PIRSR" id="PIRSR601842-2"/>
    </source>
</evidence>